<protein>
    <submittedName>
        <fullName evidence="1">Uncharacterized protein</fullName>
    </submittedName>
</protein>
<evidence type="ECO:0000313" key="2">
    <source>
        <dbReference type="Proteomes" id="UP000008963"/>
    </source>
</evidence>
<accession>E1X5L5</accession>
<organism evidence="1 2">
    <name type="scientific">Halobacteriovorax marinus (strain ATCC BAA-682 / DSM 15412 / SJ)</name>
    <name type="common">Bacteriovorax marinus</name>
    <dbReference type="NCBI Taxonomy" id="862908"/>
    <lineage>
        <taxon>Bacteria</taxon>
        <taxon>Pseudomonadati</taxon>
        <taxon>Bdellovibrionota</taxon>
        <taxon>Bacteriovoracia</taxon>
        <taxon>Bacteriovoracales</taxon>
        <taxon>Halobacteriovoraceae</taxon>
        <taxon>Halobacteriovorax</taxon>
    </lineage>
</organism>
<dbReference type="HOGENOM" id="CLU_2382127_0_0_7"/>
<reference evidence="2" key="1">
    <citation type="journal article" date="2013" name="ISME J.">
        <title>A small predatory core genome in the divergent marine Bacteriovorax marinus SJ and the terrestrial Bdellovibrio bacteriovorus.</title>
        <authorList>
            <person name="Crossman L.C."/>
            <person name="Chen H."/>
            <person name="Cerdeno-Tarraga A.M."/>
            <person name="Brooks K."/>
            <person name="Quail M.A."/>
            <person name="Pineiro S.A."/>
            <person name="Hobley L."/>
            <person name="Sockett R.E."/>
            <person name="Bentley S.D."/>
            <person name="Parkhill J."/>
            <person name="Williams H.N."/>
            <person name="Stine O.C."/>
        </authorList>
    </citation>
    <scope>NUCLEOTIDE SEQUENCE [LARGE SCALE GENOMIC DNA]</scope>
    <source>
        <strain evidence="2">ATCC BAA-682 / DSM 15412 / SJ</strain>
    </source>
</reference>
<keyword evidence="2" id="KW-1185">Reference proteome</keyword>
<dbReference type="PATRIC" id="fig|862908.3.peg.2432"/>
<dbReference type="AlphaFoldDB" id="E1X5L5"/>
<evidence type="ECO:0000313" key="1">
    <source>
        <dbReference type="EMBL" id="CBW27336.1"/>
    </source>
</evidence>
<proteinExistence type="predicted"/>
<dbReference type="STRING" id="862908.BMS_2546"/>
<name>E1X5L5_HALMS</name>
<sequence>MLFSTLSISQVQAMKDTPLVLITYEGSDIESFNQIQKIMNEHFQVSKELYQVELGPCKKKHSLATHVCIDKDLNVTTLSRNNEVMEDMLGIYWK</sequence>
<dbReference type="KEGG" id="bmx:BMS_2546"/>
<gene>
    <name evidence="1" type="ordered locus">BMS_2546</name>
</gene>
<dbReference type="Proteomes" id="UP000008963">
    <property type="component" value="Chromosome"/>
</dbReference>
<dbReference type="EMBL" id="FQ312005">
    <property type="protein sequence ID" value="CBW27336.1"/>
    <property type="molecule type" value="Genomic_DNA"/>
</dbReference>